<feature type="domain" description="Reverse transcriptase" evidence="1">
    <location>
        <begin position="1"/>
        <end position="105"/>
    </location>
</feature>
<dbReference type="Proteomes" id="UP001235939">
    <property type="component" value="Chromosome 09"/>
</dbReference>
<reference evidence="3 4" key="1">
    <citation type="submission" date="2022-01" db="EMBL/GenBank/DDBJ databases">
        <title>A chromosomal length assembly of Cordylochernes scorpioides.</title>
        <authorList>
            <person name="Zeh D."/>
            <person name="Zeh J."/>
        </authorList>
    </citation>
    <scope>NUCLEOTIDE SEQUENCE [LARGE SCALE GENOMIC DNA]</scope>
    <source>
        <strain evidence="3">IN4F17</strain>
        <tissue evidence="3">Whole Body</tissue>
    </source>
</reference>
<dbReference type="EMBL" id="CP092871">
    <property type="protein sequence ID" value="UYV72331.1"/>
    <property type="molecule type" value="Genomic_DNA"/>
</dbReference>
<dbReference type="InterPro" id="IPR000477">
    <property type="entry name" value="RT_dom"/>
</dbReference>
<dbReference type="EMBL" id="CP092871">
    <property type="protein sequence ID" value="UYV72328.1"/>
    <property type="molecule type" value="Genomic_DNA"/>
</dbReference>
<evidence type="ECO:0000259" key="1">
    <source>
        <dbReference type="PROSITE" id="PS50878"/>
    </source>
</evidence>
<dbReference type="SUPFAM" id="SSF56672">
    <property type="entry name" value="DNA/RNA polymerases"/>
    <property type="match status" value="1"/>
</dbReference>
<gene>
    <name evidence="2" type="ORF">LAZ67_9002667</name>
    <name evidence="3" type="ORF">LAZ67_9002671</name>
</gene>
<organism evidence="3 4">
    <name type="scientific">Cordylochernes scorpioides</name>
    <dbReference type="NCBI Taxonomy" id="51811"/>
    <lineage>
        <taxon>Eukaryota</taxon>
        <taxon>Metazoa</taxon>
        <taxon>Ecdysozoa</taxon>
        <taxon>Arthropoda</taxon>
        <taxon>Chelicerata</taxon>
        <taxon>Arachnida</taxon>
        <taxon>Pseudoscorpiones</taxon>
        <taxon>Cheliferoidea</taxon>
        <taxon>Chernetidae</taxon>
        <taxon>Cordylochernes</taxon>
    </lineage>
</organism>
<sequence length="208" mass="22980">METSPIRVRRGLRQGCACSAALFSIFTGSLQRHLEKVLGRGNVLAYADDILLLIREEWKLEKVKTIFDEFRRASGLCVNLHPYLIHIPALRSEVEAFIDALGSLEKALPIEEWPYAKILRTGGEVAALSRLHYPKLTAIAVALGTTTNDTLSRYAYSNVPQALAPLVEEAKNIVSRVESQYSDQDFGITRKALSNAAGSLPDLQAVEE</sequence>
<keyword evidence="4" id="KW-1185">Reference proteome</keyword>
<dbReference type="PROSITE" id="PS50878">
    <property type="entry name" value="RT_POL"/>
    <property type="match status" value="1"/>
</dbReference>
<evidence type="ECO:0000313" key="3">
    <source>
        <dbReference type="EMBL" id="UYV72331.1"/>
    </source>
</evidence>
<accession>A0ABY6KVZ4</accession>
<dbReference type="InterPro" id="IPR043502">
    <property type="entry name" value="DNA/RNA_pol_sf"/>
</dbReference>
<proteinExistence type="predicted"/>
<dbReference type="Pfam" id="PF00078">
    <property type="entry name" value="RVT_1"/>
    <property type="match status" value="1"/>
</dbReference>
<name>A0ABY6KVZ4_9ARAC</name>
<protein>
    <recommendedName>
        <fullName evidence="1">Reverse transcriptase domain-containing protein</fullName>
    </recommendedName>
</protein>
<evidence type="ECO:0000313" key="2">
    <source>
        <dbReference type="EMBL" id="UYV72328.1"/>
    </source>
</evidence>
<evidence type="ECO:0000313" key="4">
    <source>
        <dbReference type="Proteomes" id="UP001235939"/>
    </source>
</evidence>